<protein>
    <recommendedName>
        <fullName evidence="1">Hydantoinase A/oxoprolinase domain-containing protein</fullName>
    </recommendedName>
</protein>
<dbReference type="Proteomes" id="UP000199013">
    <property type="component" value="Unassembled WGS sequence"/>
</dbReference>
<dbReference type="GO" id="GO:0005829">
    <property type="term" value="C:cytosol"/>
    <property type="evidence" value="ECO:0007669"/>
    <property type="project" value="TreeGrafter"/>
</dbReference>
<dbReference type="InterPro" id="IPR002821">
    <property type="entry name" value="Hydantoinase_A"/>
</dbReference>
<keyword evidence="3" id="KW-1185">Reference proteome</keyword>
<dbReference type="PANTHER" id="PTHR11365:SF23">
    <property type="entry name" value="HYPOTHETICAL 5-OXOPROLINASE (EUROFUNG)-RELATED"/>
    <property type="match status" value="1"/>
</dbReference>
<dbReference type="GO" id="GO:0006749">
    <property type="term" value="P:glutathione metabolic process"/>
    <property type="evidence" value="ECO:0007669"/>
    <property type="project" value="TreeGrafter"/>
</dbReference>
<accession>A0A1C3NWW8</accession>
<evidence type="ECO:0000259" key="1">
    <source>
        <dbReference type="Pfam" id="PF01968"/>
    </source>
</evidence>
<name>A0A1C3NWW8_9ACTN</name>
<gene>
    <name evidence="2" type="ORF">FDG2_2072</name>
</gene>
<proteinExistence type="predicted"/>
<dbReference type="AlphaFoldDB" id="A0A1C3NWW8"/>
<dbReference type="InterPro" id="IPR045079">
    <property type="entry name" value="Oxoprolinase-like"/>
</dbReference>
<dbReference type="PANTHER" id="PTHR11365">
    <property type="entry name" value="5-OXOPROLINASE RELATED"/>
    <property type="match status" value="1"/>
</dbReference>
<feature type="domain" description="Hydantoinase A/oxoprolinase" evidence="1">
    <location>
        <begin position="7"/>
        <end position="83"/>
    </location>
</feature>
<sequence length="108" mass="11230">MVEVVDGQIRIGPRSVGAALGPACFAHGDTDATVTDARLLAGVLDPDNYLGRDLKLDPARAGRTLLAHVGEPLSLPTHAATLAVLRVFEELTGAASQEDDLLCGSRAQ</sequence>
<dbReference type="Pfam" id="PF01968">
    <property type="entry name" value="Hydantoinase_A"/>
    <property type="match status" value="1"/>
</dbReference>
<dbReference type="GO" id="GO:0017168">
    <property type="term" value="F:5-oxoprolinase (ATP-hydrolyzing) activity"/>
    <property type="evidence" value="ECO:0007669"/>
    <property type="project" value="TreeGrafter"/>
</dbReference>
<reference evidence="3" key="1">
    <citation type="submission" date="2016-02" db="EMBL/GenBank/DDBJ databases">
        <authorList>
            <person name="Wibberg D."/>
        </authorList>
    </citation>
    <scope>NUCLEOTIDE SEQUENCE [LARGE SCALE GENOMIC DNA]</scope>
</reference>
<evidence type="ECO:0000313" key="2">
    <source>
        <dbReference type="EMBL" id="SBW21633.1"/>
    </source>
</evidence>
<organism evidence="2 3">
    <name type="scientific">Candidatus Protofrankia californiensis</name>
    <dbReference type="NCBI Taxonomy" id="1839754"/>
    <lineage>
        <taxon>Bacteria</taxon>
        <taxon>Bacillati</taxon>
        <taxon>Actinomycetota</taxon>
        <taxon>Actinomycetes</taxon>
        <taxon>Frankiales</taxon>
        <taxon>Frankiaceae</taxon>
        <taxon>Protofrankia</taxon>
    </lineage>
</organism>
<evidence type="ECO:0000313" key="3">
    <source>
        <dbReference type="Proteomes" id="UP000199013"/>
    </source>
</evidence>
<dbReference type="EMBL" id="FLUV01000869">
    <property type="protein sequence ID" value="SBW21633.1"/>
    <property type="molecule type" value="Genomic_DNA"/>
</dbReference>